<dbReference type="EMBL" id="JABBFV010000014">
    <property type="protein sequence ID" value="NML11942.1"/>
    <property type="molecule type" value="Genomic_DNA"/>
</dbReference>
<feature type="transmembrane region" description="Helical" evidence="1">
    <location>
        <begin position="6"/>
        <end position="26"/>
    </location>
</feature>
<evidence type="ECO:0000313" key="3">
    <source>
        <dbReference type="Proteomes" id="UP000519023"/>
    </source>
</evidence>
<keyword evidence="1" id="KW-0812">Transmembrane</keyword>
<comment type="caution">
    <text evidence="2">The sequence shown here is derived from an EMBL/GenBank/DDBJ whole genome shotgun (WGS) entry which is preliminary data.</text>
</comment>
<feature type="transmembrane region" description="Helical" evidence="1">
    <location>
        <begin position="70"/>
        <end position="87"/>
    </location>
</feature>
<gene>
    <name evidence="2" type="ORF">HHL08_17595</name>
</gene>
<sequence length="110" mass="11905">MSIFEVVFNLAGLVLGLALVEVLSGLAKLLRERNRLEIGALVPLLGIFVLCDVTSFWGQAYELRDLMPSVWPSLGAALVITSIYYLAASLTVPSNISTQADYDAAYTNLP</sequence>
<keyword evidence="3" id="KW-1185">Reference proteome</keyword>
<keyword evidence="1" id="KW-1133">Transmembrane helix</keyword>
<dbReference type="RefSeq" id="WP_169574367.1">
    <property type="nucleotide sequence ID" value="NZ_JABBFV010000014.1"/>
</dbReference>
<name>A0A7X9WXW4_9SPHN</name>
<organism evidence="2 3">
    <name type="scientific">Sphingobium psychrophilum</name>
    <dbReference type="NCBI Taxonomy" id="2728834"/>
    <lineage>
        <taxon>Bacteria</taxon>
        <taxon>Pseudomonadati</taxon>
        <taxon>Pseudomonadota</taxon>
        <taxon>Alphaproteobacteria</taxon>
        <taxon>Sphingomonadales</taxon>
        <taxon>Sphingomonadaceae</taxon>
        <taxon>Sphingobium</taxon>
    </lineage>
</organism>
<evidence type="ECO:0000256" key="1">
    <source>
        <dbReference type="SAM" id="Phobius"/>
    </source>
</evidence>
<dbReference type="Proteomes" id="UP000519023">
    <property type="component" value="Unassembled WGS sequence"/>
</dbReference>
<dbReference type="AlphaFoldDB" id="A0A7X9WXW4"/>
<feature type="transmembrane region" description="Helical" evidence="1">
    <location>
        <begin position="38"/>
        <end position="58"/>
    </location>
</feature>
<reference evidence="2 3" key="1">
    <citation type="submission" date="2020-04" db="EMBL/GenBank/DDBJ databases">
        <title>Sphingobium sp. AR-3-1 isolated from Arctic soil.</title>
        <authorList>
            <person name="Dahal R.H."/>
            <person name="Chaudhary D.K."/>
        </authorList>
    </citation>
    <scope>NUCLEOTIDE SEQUENCE [LARGE SCALE GENOMIC DNA]</scope>
    <source>
        <strain evidence="2 3">AR-3-1</strain>
    </source>
</reference>
<proteinExistence type="predicted"/>
<protein>
    <submittedName>
        <fullName evidence="2">Uncharacterized protein</fullName>
    </submittedName>
</protein>
<evidence type="ECO:0000313" key="2">
    <source>
        <dbReference type="EMBL" id="NML11942.1"/>
    </source>
</evidence>
<accession>A0A7X9WXW4</accession>
<keyword evidence="1" id="KW-0472">Membrane</keyword>